<feature type="compositionally biased region" description="Basic and acidic residues" evidence="1">
    <location>
        <begin position="40"/>
        <end position="49"/>
    </location>
</feature>
<comment type="caution">
    <text evidence="4">The sequence shown here is derived from an EMBL/GenBank/DDBJ whole genome shotgun (WGS) entry which is preliminary data.</text>
</comment>
<evidence type="ECO:0000313" key="5">
    <source>
        <dbReference type="Proteomes" id="UP000299211"/>
    </source>
</evidence>
<dbReference type="AlphaFoldDB" id="A0A4D4N4S8"/>
<reference evidence="3 6" key="2">
    <citation type="submission" date="2019-04" db="EMBL/GenBank/DDBJ databases">
        <title>Draft genome sequences of Streptomyces avermitilis NBRC 14893.</title>
        <authorList>
            <person name="Komaki H."/>
            <person name="Tamura T."/>
            <person name="Hosoyama A."/>
        </authorList>
    </citation>
    <scope>NUCLEOTIDE SEQUENCE [LARGE SCALE GENOMIC DNA]</scope>
    <source>
        <strain evidence="3 6">NBRC 14893</strain>
    </source>
</reference>
<feature type="transmembrane region" description="Helical" evidence="2">
    <location>
        <begin position="16"/>
        <end position="36"/>
    </location>
</feature>
<proteinExistence type="predicted"/>
<protein>
    <submittedName>
        <fullName evidence="4">Uncharacterized protein</fullName>
    </submittedName>
</protein>
<keyword evidence="2" id="KW-0472">Membrane</keyword>
<dbReference type="Proteomes" id="UP000302139">
    <property type="component" value="Unassembled WGS sequence"/>
</dbReference>
<feature type="region of interest" description="Disordered" evidence="1">
    <location>
        <begin position="40"/>
        <end position="107"/>
    </location>
</feature>
<gene>
    <name evidence="3" type="ORF">SAV14893_085380</name>
    <name evidence="4" type="ORF">SAV31267_088780</name>
</gene>
<keyword evidence="2" id="KW-0812">Transmembrane</keyword>
<evidence type="ECO:0000313" key="4">
    <source>
        <dbReference type="EMBL" id="GDY79393.1"/>
    </source>
</evidence>
<feature type="compositionally biased region" description="Polar residues" evidence="1">
    <location>
        <begin position="92"/>
        <end position="107"/>
    </location>
</feature>
<evidence type="ECO:0000313" key="6">
    <source>
        <dbReference type="Proteomes" id="UP000302139"/>
    </source>
</evidence>
<name>A0A4D4N4S8_STRAX</name>
<dbReference type="EMBL" id="BJHY01000002">
    <property type="protein sequence ID" value="GDY79393.1"/>
    <property type="molecule type" value="Genomic_DNA"/>
</dbReference>
<keyword evidence="2" id="KW-1133">Transmembrane helix</keyword>
<sequence length="107" mass="11222">MSDAHPIRSREPGLSVGARIIAVVVLVAIGAVSAWLQHDARGRDAEPRTEFTASNPPAGLPTALTTGQHLRWSRCTSPPTARTGYDCATMKAPSTTGNRTAGRSTSP</sequence>
<accession>A0A4D4N4S8</accession>
<dbReference type="Proteomes" id="UP000299211">
    <property type="component" value="Unassembled WGS sequence"/>
</dbReference>
<feature type="compositionally biased region" description="Polar residues" evidence="1">
    <location>
        <begin position="63"/>
        <end position="80"/>
    </location>
</feature>
<reference evidence="4 5" key="1">
    <citation type="submission" date="2019-04" db="EMBL/GenBank/DDBJ databases">
        <title>Draft genome sequences of Streptomyces avermitilis ATCC 31267.</title>
        <authorList>
            <person name="Komaki H."/>
            <person name="Tamura T."/>
            <person name="Hosoyama A."/>
        </authorList>
    </citation>
    <scope>NUCLEOTIDE SEQUENCE [LARGE SCALE GENOMIC DNA]</scope>
    <source>
        <strain evidence="4 5">ATCC 31267</strain>
    </source>
</reference>
<evidence type="ECO:0000313" key="3">
    <source>
        <dbReference type="EMBL" id="GDY69145.1"/>
    </source>
</evidence>
<evidence type="ECO:0000256" key="2">
    <source>
        <dbReference type="SAM" id="Phobius"/>
    </source>
</evidence>
<dbReference type="EMBL" id="BJHX01000002">
    <property type="protein sequence ID" value="GDY69145.1"/>
    <property type="molecule type" value="Genomic_DNA"/>
</dbReference>
<evidence type="ECO:0000256" key="1">
    <source>
        <dbReference type="SAM" id="MobiDB-lite"/>
    </source>
</evidence>
<organism evidence="4 5">
    <name type="scientific">Streptomyces avermitilis</name>
    <dbReference type="NCBI Taxonomy" id="33903"/>
    <lineage>
        <taxon>Bacteria</taxon>
        <taxon>Bacillati</taxon>
        <taxon>Actinomycetota</taxon>
        <taxon>Actinomycetes</taxon>
        <taxon>Kitasatosporales</taxon>
        <taxon>Streptomycetaceae</taxon>
        <taxon>Streptomyces</taxon>
    </lineage>
</organism>